<dbReference type="InterPro" id="IPR006204">
    <property type="entry name" value="GHMP_kinase_N_dom"/>
</dbReference>
<keyword evidence="12" id="KW-1185">Reference proteome</keyword>
<dbReference type="PANTHER" id="PTHR43290">
    <property type="entry name" value="MEVALONATE KINASE"/>
    <property type="match status" value="1"/>
</dbReference>
<dbReference type="SUPFAM" id="SSF54211">
    <property type="entry name" value="Ribosomal protein S5 domain 2-like"/>
    <property type="match status" value="1"/>
</dbReference>
<accession>A0A401XN71</accession>
<evidence type="ECO:0000256" key="3">
    <source>
        <dbReference type="ARBA" id="ARBA00022679"/>
    </source>
</evidence>
<evidence type="ECO:0000256" key="7">
    <source>
        <dbReference type="ARBA" id="ARBA00022842"/>
    </source>
</evidence>
<dbReference type="InterPro" id="IPR036554">
    <property type="entry name" value="GHMP_kinase_C_sf"/>
</dbReference>
<protein>
    <submittedName>
        <fullName evidence="11">Mevalonate kinase</fullName>
    </submittedName>
</protein>
<keyword evidence="1" id="KW-0963">Cytoplasm</keyword>
<keyword evidence="2" id="KW-0444">Lipid biosynthesis</keyword>
<organism evidence="11 12">
    <name type="scientific">Thermaurantimonas aggregans</name>
    <dbReference type="NCBI Taxonomy" id="2173829"/>
    <lineage>
        <taxon>Bacteria</taxon>
        <taxon>Pseudomonadati</taxon>
        <taxon>Bacteroidota</taxon>
        <taxon>Flavobacteriia</taxon>
        <taxon>Flavobacteriales</taxon>
        <taxon>Schleiferiaceae</taxon>
        <taxon>Thermaurantimonas</taxon>
    </lineage>
</organism>
<dbReference type="RefSeq" id="WP_124398481.1">
    <property type="nucleotide sequence ID" value="NZ_BHZE01000023.1"/>
</dbReference>
<evidence type="ECO:0000256" key="8">
    <source>
        <dbReference type="ARBA" id="ARBA00023098"/>
    </source>
</evidence>
<evidence type="ECO:0000256" key="5">
    <source>
        <dbReference type="ARBA" id="ARBA00022777"/>
    </source>
</evidence>
<dbReference type="GO" id="GO:0005829">
    <property type="term" value="C:cytosol"/>
    <property type="evidence" value="ECO:0007669"/>
    <property type="project" value="TreeGrafter"/>
</dbReference>
<name>A0A401XN71_9FLAO</name>
<dbReference type="SUPFAM" id="SSF55060">
    <property type="entry name" value="GHMP Kinase, C-terminal domain"/>
    <property type="match status" value="1"/>
</dbReference>
<evidence type="ECO:0000256" key="4">
    <source>
        <dbReference type="ARBA" id="ARBA00022741"/>
    </source>
</evidence>
<evidence type="ECO:0000256" key="9">
    <source>
        <dbReference type="ARBA" id="ARBA00029438"/>
    </source>
</evidence>
<keyword evidence="3" id="KW-0808">Transferase</keyword>
<dbReference type="PANTHER" id="PTHR43290:SF2">
    <property type="entry name" value="MEVALONATE KINASE"/>
    <property type="match status" value="1"/>
</dbReference>
<gene>
    <name evidence="11" type="primary">mvaK</name>
    <name evidence="11" type="ORF">JCM31826_19050</name>
</gene>
<dbReference type="InterPro" id="IPR020568">
    <property type="entry name" value="Ribosomal_Su5_D2-typ_SF"/>
</dbReference>
<comment type="pathway">
    <text evidence="9">Isoprenoid biosynthesis; isopentenyl diphosphate biosynthesis via mevalonate pathway; isopentenyl diphosphate from (R)-mevalonate: step 1/3.</text>
</comment>
<keyword evidence="8" id="KW-0443">Lipid metabolism</keyword>
<evidence type="ECO:0000313" key="12">
    <source>
        <dbReference type="Proteomes" id="UP000286715"/>
    </source>
</evidence>
<dbReference type="PRINTS" id="PR00959">
    <property type="entry name" value="MEVGALKINASE"/>
</dbReference>
<dbReference type="GO" id="GO:0019287">
    <property type="term" value="P:isopentenyl diphosphate biosynthetic process, mevalonate pathway"/>
    <property type="evidence" value="ECO:0007669"/>
    <property type="project" value="TreeGrafter"/>
</dbReference>
<keyword evidence="4" id="KW-0547">Nucleotide-binding</keyword>
<evidence type="ECO:0000256" key="2">
    <source>
        <dbReference type="ARBA" id="ARBA00022516"/>
    </source>
</evidence>
<dbReference type="InterPro" id="IPR006205">
    <property type="entry name" value="Mev_gal_kin"/>
</dbReference>
<keyword evidence="6" id="KW-0067">ATP-binding</keyword>
<dbReference type="Gene3D" id="3.30.70.890">
    <property type="entry name" value="GHMP kinase, C-terminal domain"/>
    <property type="match status" value="1"/>
</dbReference>
<sequence length="314" mass="35230">MSNSPLYYAKILLFGEYGIISNSNALSIPFSSFYGSFGFITKGAETPEQIESNRHLAEYAKYLQTLEINDEFFTKFDFERLNRHIIEGLYFNSSIPQGFGVGSSGALVAAVYDTYAINKIDPDTTLSQENLPLLKKQLAIMESYFHGKSSGMDPLICYLKIPVLLSSSNNLNPIQLPESGNSSAAIFLINSGVPGKTQSMVSIFMEKMKNEGFRRLLKNQFIKYNDACIDAFLKGEIKVFFKNLKKLSSWVLTHFTPMIPENLVELWEKGLATNEYYLKLCGSGGGGFVLGFAPDYEKAYKTLSPYNPQIIFRL</sequence>
<dbReference type="EMBL" id="BHZE01000023">
    <property type="protein sequence ID" value="GCD78423.1"/>
    <property type="molecule type" value="Genomic_DNA"/>
</dbReference>
<evidence type="ECO:0000313" key="11">
    <source>
        <dbReference type="EMBL" id="GCD78423.1"/>
    </source>
</evidence>
<dbReference type="Pfam" id="PF00288">
    <property type="entry name" value="GHMP_kinases_N"/>
    <property type="match status" value="1"/>
</dbReference>
<evidence type="ECO:0000256" key="1">
    <source>
        <dbReference type="ARBA" id="ARBA00022490"/>
    </source>
</evidence>
<dbReference type="AlphaFoldDB" id="A0A401XN71"/>
<evidence type="ECO:0000256" key="6">
    <source>
        <dbReference type="ARBA" id="ARBA00022840"/>
    </source>
</evidence>
<dbReference type="OrthoDB" id="977547at2"/>
<feature type="domain" description="GHMP kinase N-terminal" evidence="10">
    <location>
        <begin position="89"/>
        <end position="159"/>
    </location>
</feature>
<comment type="caution">
    <text evidence="11">The sequence shown here is derived from an EMBL/GenBank/DDBJ whole genome shotgun (WGS) entry which is preliminary data.</text>
</comment>
<dbReference type="Proteomes" id="UP000286715">
    <property type="component" value="Unassembled WGS sequence"/>
</dbReference>
<evidence type="ECO:0000259" key="10">
    <source>
        <dbReference type="Pfam" id="PF00288"/>
    </source>
</evidence>
<dbReference type="InterPro" id="IPR014721">
    <property type="entry name" value="Ribsml_uS5_D2-typ_fold_subgr"/>
</dbReference>
<keyword evidence="7" id="KW-0460">Magnesium</keyword>
<proteinExistence type="predicted"/>
<reference evidence="11 12" key="1">
    <citation type="submission" date="2018-11" db="EMBL/GenBank/DDBJ databases">
        <title>Schleiferia aggregans sp. nov., a moderately thermophilic heterotrophic bacterium isolated from microbial mats at a terrestrial hot spring.</title>
        <authorList>
            <person name="Iino T."/>
            <person name="Ohkuma M."/>
            <person name="Haruta S."/>
        </authorList>
    </citation>
    <scope>NUCLEOTIDE SEQUENCE [LARGE SCALE GENOMIC DNA]</scope>
    <source>
        <strain evidence="11 12">LA</strain>
    </source>
</reference>
<keyword evidence="5 11" id="KW-0418">Kinase</keyword>
<dbReference type="GO" id="GO:0005524">
    <property type="term" value="F:ATP binding"/>
    <property type="evidence" value="ECO:0007669"/>
    <property type="project" value="UniProtKB-KW"/>
</dbReference>
<dbReference type="GO" id="GO:0004496">
    <property type="term" value="F:mevalonate kinase activity"/>
    <property type="evidence" value="ECO:0007669"/>
    <property type="project" value="InterPro"/>
</dbReference>
<dbReference type="Gene3D" id="3.30.230.10">
    <property type="match status" value="1"/>
</dbReference>